<evidence type="ECO:0000313" key="2">
    <source>
        <dbReference type="Proteomes" id="UP000585474"/>
    </source>
</evidence>
<sequence length="98" mass="10785">MAAIEGALLRWITNFGDGFQRQNLDFRGGPVAGGLRWICKTGRGLALVADLLEGLCCLRNSVIYRNGFSSAANYNVEYLSLFDINVLPGLCPYEYGTF</sequence>
<gene>
    <name evidence="1" type="ORF">Acr_00g0095320</name>
</gene>
<reference evidence="2" key="1">
    <citation type="submission" date="2019-07" db="EMBL/GenBank/DDBJ databases">
        <title>De Novo Assembly of kiwifruit Actinidia rufa.</title>
        <authorList>
            <person name="Sugita-Konishi S."/>
            <person name="Sato K."/>
            <person name="Mori E."/>
            <person name="Abe Y."/>
            <person name="Kisaki G."/>
            <person name="Hamano K."/>
            <person name="Suezawa K."/>
            <person name="Otani M."/>
            <person name="Fukuda T."/>
            <person name="Manabe T."/>
            <person name="Gomi K."/>
            <person name="Tabuchi M."/>
            <person name="Akimitsu K."/>
            <person name="Kataoka I."/>
        </authorList>
    </citation>
    <scope>NUCLEOTIDE SEQUENCE [LARGE SCALE GENOMIC DNA]</scope>
    <source>
        <strain evidence="2">cv. Fuchu</strain>
    </source>
</reference>
<dbReference type="EMBL" id="BJWL01000447">
    <property type="protein sequence ID" value="GFS45302.1"/>
    <property type="molecule type" value="Genomic_DNA"/>
</dbReference>
<name>A0A7J0E0P3_9ERIC</name>
<accession>A0A7J0E0P3</accession>
<dbReference type="Proteomes" id="UP000585474">
    <property type="component" value="Unassembled WGS sequence"/>
</dbReference>
<dbReference type="AlphaFoldDB" id="A0A7J0E0P3"/>
<keyword evidence="2" id="KW-1185">Reference proteome</keyword>
<evidence type="ECO:0000313" key="1">
    <source>
        <dbReference type="EMBL" id="GFS45302.1"/>
    </source>
</evidence>
<organism evidence="1 2">
    <name type="scientific">Actinidia rufa</name>
    <dbReference type="NCBI Taxonomy" id="165716"/>
    <lineage>
        <taxon>Eukaryota</taxon>
        <taxon>Viridiplantae</taxon>
        <taxon>Streptophyta</taxon>
        <taxon>Embryophyta</taxon>
        <taxon>Tracheophyta</taxon>
        <taxon>Spermatophyta</taxon>
        <taxon>Magnoliopsida</taxon>
        <taxon>eudicotyledons</taxon>
        <taxon>Gunneridae</taxon>
        <taxon>Pentapetalae</taxon>
        <taxon>asterids</taxon>
        <taxon>Ericales</taxon>
        <taxon>Actinidiaceae</taxon>
        <taxon>Actinidia</taxon>
    </lineage>
</organism>
<protein>
    <submittedName>
        <fullName evidence="1">Chaperone DnaJ-domain superfamily protein</fullName>
    </submittedName>
</protein>
<proteinExistence type="predicted"/>
<comment type="caution">
    <text evidence="1">The sequence shown here is derived from an EMBL/GenBank/DDBJ whole genome shotgun (WGS) entry which is preliminary data.</text>
</comment>